<keyword evidence="2" id="KW-1185">Reference proteome</keyword>
<evidence type="ECO:0000313" key="1">
    <source>
        <dbReference type="EMBL" id="WOJ93695.1"/>
    </source>
</evidence>
<sequence>MAVLSEANKRVSKSMAANVLAVFTVVVVSLGASASYAQLGGFGKKLSGMLGNDDQVEEPVEESQGDAADVSATVTDEAGAAAVPMDALSMQDALVVNYLSAAALINQSQILLADAFGLKDEAAELRAQSEVLSGGTVLDKDALETASEVSERANEAIAKKLAEGEDLTDDAKQIYASAFGPYLKGLALTAGLSDDFGSFGNAAKNRLVSAPMMQKLSVKKELAAGTYILTSVPGFTKDLYDTSKSLLSFASAQSIPVPDDATDALESLDFGF</sequence>
<protein>
    <recommendedName>
        <fullName evidence="3">DUF4439 domain-containing protein</fullName>
    </recommendedName>
</protein>
<name>A0ABZ0I3D7_9GAMM</name>
<proteinExistence type="predicted"/>
<gene>
    <name evidence="1" type="ORF">R0135_00665</name>
</gene>
<evidence type="ECO:0008006" key="3">
    <source>
        <dbReference type="Google" id="ProtNLM"/>
    </source>
</evidence>
<dbReference type="EMBL" id="CP136864">
    <property type="protein sequence ID" value="WOJ93695.1"/>
    <property type="molecule type" value="Genomic_DNA"/>
</dbReference>
<evidence type="ECO:0000313" key="2">
    <source>
        <dbReference type="Proteomes" id="UP001626537"/>
    </source>
</evidence>
<dbReference type="Proteomes" id="UP001626537">
    <property type="component" value="Chromosome"/>
</dbReference>
<organism evidence="1 2">
    <name type="scientific">Congregibacter variabilis</name>
    <dbReference type="NCBI Taxonomy" id="3081200"/>
    <lineage>
        <taxon>Bacteria</taxon>
        <taxon>Pseudomonadati</taxon>
        <taxon>Pseudomonadota</taxon>
        <taxon>Gammaproteobacteria</taxon>
        <taxon>Cellvibrionales</taxon>
        <taxon>Halieaceae</taxon>
        <taxon>Congregibacter</taxon>
    </lineage>
</organism>
<reference evidence="1 2" key="1">
    <citation type="submission" date="2023-10" db="EMBL/GenBank/DDBJ databases">
        <title>Two novel species belonging to the OM43/NOR5 clade.</title>
        <authorList>
            <person name="Park M."/>
        </authorList>
    </citation>
    <scope>NUCLEOTIDE SEQUENCE [LARGE SCALE GENOMIC DNA]</scope>
    <source>
        <strain evidence="1 2">IMCC43200</strain>
    </source>
</reference>
<dbReference type="RefSeq" id="WP_407348339.1">
    <property type="nucleotide sequence ID" value="NZ_CP136864.1"/>
</dbReference>
<accession>A0ABZ0I3D7</accession>